<dbReference type="Proteomes" id="UP000253083">
    <property type="component" value="Unassembled WGS sequence"/>
</dbReference>
<gene>
    <name evidence="2" type="ORF">DFR28_102109</name>
</gene>
<protein>
    <submittedName>
        <fullName evidence="2">Uncharacterized protein</fullName>
    </submittedName>
</protein>
<accession>A0A395JM07</accession>
<dbReference type="RefSeq" id="WP_113953538.1">
    <property type="nucleotide sequence ID" value="NZ_QNRT01000002.1"/>
</dbReference>
<comment type="caution">
    <text evidence="2">The sequence shown here is derived from an EMBL/GenBank/DDBJ whole genome shotgun (WGS) entry which is preliminary data.</text>
</comment>
<dbReference type="AlphaFoldDB" id="A0A395JM07"/>
<dbReference type="InParanoid" id="A0A395JM07"/>
<reference evidence="2 3" key="1">
    <citation type="submission" date="2018-06" db="EMBL/GenBank/DDBJ databases">
        <title>Genomic Encyclopedia of Type Strains, Phase IV (KMG-IV): sequencing the most valuable type-strain genomes for metagenomic binning, comparative biology and taxonomic classification.</title>
        <authorList>
            <person name="Goeker M."/>
        </authorList>
    </citation>
    <scope>NUCLEOTIDE SEQUENCE [LARGE SCALE GENOMIC DNA]</scope>
    <source>
        <strain evidence="2 3">DSM 24032</strain>
    </source>
</reference>
<evidence type="ECO:0000313" key="2">
    <source>
        <dbReference type="EMBL" id="RBP50698.1"/>
    </source>
</evidence>
<dbReference type="OrthoDB" id="6197657at2"/>
<keyword evidence="1" id="KW-1133">Transmembrane helix</keyword>
<evidence type="ECO:0000256" key="1">
    <source>
        <dbReference type="SAM" id="Phobius"/>
    </source>
</evidence>
<keyword evidence="3" id="KW-1185">Reference proteome</keyword>
<organism evidence="2 3">
    <name type="scientific">Arenicella xantha</name>
    <dbReference type="NCBI Taxonomy" id="644221"/>
    <lineage>
        <taxon>Bacteria</taxon>
        <taxon>Pseudomonadati</taxon>
        <taxon>Pseudomonadota</taxon>
        <taxon>Gammaproteobacteria</taxon>
        <taxon>Arenicellales</taxon>
        <taxon>Arenicellaceae</taxon>
        <taxon>Arenicella</taxon>
    </lineage>
</organism>
<proteinExistence type="predicted"/>
<sequence length="88" mass="9963">MRNDNPMLVKLSTILWVSFLSAGIATMLFFATFDPLDLAQIATFPMEMERSAGYSFGFLLFWGLLSINGFFITWLMSLGQRKKQSPEG</sequence>
<dbReference type="EMBL" id="QNRT01000002">
    <property type="protein sequence ID" value="RBP50698.1"/>
    <property type="molecule type" value="Genomic_DNA"/>
</dbReference>
<feature type="transmembrane region" description="Helical" evidence="1">
    <location>
        <begin position="12"/>
        <end position="33"/>
    </location>
</feature>
<evidence type="ECO:0000313" key="3">
    <source>
        <dbReference type="Proteomes" id="UP000253083"/>
    </source>
</evidence>
<keyword evidence="1" id="KW-0472">Membrane</keyword>
<name>A0A395JM07_9GAMM</name>
<feature type="transmembrane region" description="Helical" evidence="1">
    <location>
        <begin position="53"/>
        <end position="75"/>
    </location>
</feature>
<keyword evidence="1" id="KW-0812">Transmembrane</keyword>